<evidence type="ECO:0000256" key="3">
    <source>
        <dbReference type="ARBA" id="ARBA00022679"/>
    </source>
</evidence>
<keyword evidence="10" id="KW-1185">Reference proteome</keyword>
<keyword evidence="3 9" id="KW-0808">Transferase</keyword>
<evidence type="ECO:0000313" key="10">
    <source>
        <dbReference type="Proteomes" id="UP000322110"/>
    </source>
</evidence>
<dbReference type="SUPFAM" id="SSF51161">
    <property type="entry name" value="Trimeric LpxA-like enzymes"/>
    <property type="match status" value="1"/>
</dbReference>
<dbReference type="GO" id="GO:0005829">
    <property type="term" value="C:cytosol"/>
    <property type="evidence" value="ECO:0007669"/>
    <property type="project" value="TreeGrafter"/>
</dbReference>
<feature type="domain" description="Maltose/galactoside acetyltransferase" evidence="8">
    <location>
        <begin position="7"/>
        <end position="61"/>
    </location>
</feature>
<evidence type="ECO:0000256" key="7">
    <source>
        <dbReference type="ARBA" id="ARBA00067695"/>
    </source>
</evidence>
<name>A0A5B2TIH5_9PROT</name>
<evidence type="ECO:0000256" key="1">
    <source>
        <dbReference type="ARBA" id="ARBA00007274"/>
    </source>
</evidence>
<keyword evidence="2" id="KW-0536">Nodulation</keyword>
<evidence type="ECO:0000256" key="4">
    <source>
        <dbReference type="ARBA" id="ARBA00022737"/>
    </source>
</evidence>
<dbReference type="SMART" id="SM01266">
    <property type="entry name" value="Mac"/>
    <property type="match status" value="1"/>
</dbReference>
<dbReference type="GO" id="GO:0016407">
    <property type="term" value="F:acetyltransferase activity"/>
    <property type="evidence" value="ECO:0007669"/>
    <property type="project" value="InterPro"/>
</dbReference>
<dbReference type="FunFam" id="2.160.10.10:FF:000025">
    <property type="entry name" value="Hexapeptide-repeat containing-acetyltransferase"/>
    <property type="match status" value="1"/>
</dbReference>
<dbReference type="OrthoDB" id="9815592at2"/>
<dbReference type="PANTHER" id="PTHR23416:SF23">
    <property type="entry name" value="ACETYLTRANSFERASE C18B11.09C-RELATED"/>
    <property type="match status" value="1"/>
</dbReference>
<dbReference type="PROSITE" id="PS00101">
    <property type="entry name" value="HEXAPEP_TRANSFERASES"/>
    <property type="match status" value="1"/>
</dbReference>
<evidence type="ECO:0000313" key="9">
    <source>
        <dbReference type="EMBL" id="KAA2214287.1"/>
    </source>
</evidence>
<comment type="similarity">
    <text evidence="1">Belongs to the transferase hexapeptide repeat family.</text>
</comment>
<keyword evidence="4" id="KW-0677">Repeat</keyword>
<keyword evidence="5" id="KW-0012">Acyltransferase</keyword>
<evidence type="ECO:0000256" key="6">
    <source>
        <dbReference type="ARBA" id="ARBA00055587"/>
    </source>
</evidence>
<proteinExistence type="inferred from homology"/>
<gene>
    <name evidence="9" type="ORF">F0Q34_00705</name>
</gene>
<dbReference type="InterPro" id="IPR024688">
    <property type="entry name" value="Mac_dom"/>
</dbReference>
<organism evidence="9 10">
    <name type="scientific">Teichococcus oryzae</name>
    <dbReference type="NCBI Taxonomy" id="1608942"/>
    <lineage>
        <taxon>Bacteria</taxon>
        <taxon>Pseudomonadati</taxon>
        <taxon>Pseudomonadota</taxon>
        <taxon>Alphaproteobacteria</taxon>
        <taxon>Acetobacterales</taxon>
        <taxon>Roseomonadaceae</taxon>
        <taxon>Roseomonas</taxon>
    </lineage>
</organism>
<reference evidence="9 10" key="1">
    <citation type="journal article" date="2015" name="Int. J. Syst. Evol. Microbiol.">
        <title>Roseomonas oryzae sp. nov., isolated from paddy rhizosphere soil.</title>
        <authorList>
            <person name="Ramaprasad E.V."/>
            <person name="Sasikala Ch."/>
            <person name="Ramana Ch.V."/>
        </authorList>
    </citation>
    <scope>NUCLEOTIDE SEQUENCE [LARGE SCALE GENOMIC DNA]</scope>
    <source>
        <strain evidence="9 10">KCTC 42542</strain>
    </source>
</reference>
<accession>A0A5B2TIH5</accession>
<comment type="function">
    <text evidence="6">Acetyltransferase implicated in the O-acetylation of Nod factors.</text>
</comment>
<dbReference type="Proteomes" id="UP000322110">
    <property type="component" value="Unassembled WGS sequence"/>
</dbReference>
<dbReference type="InterPro" id="IPR001451">
    <property type="entry name" value="Hexapep"/>
</dbReference>
<dbReference type="InterPro" id="IPR051159">
    <property type="entry name" value="Hexapeptide_acetyltransf"/>
</dbReference>
<dbReference type="PANTHER" id="PTHR23416">
    <property type="entry name" value="SIALIC ACID SYNTHASE-RELATED"/>
    <property type="match status" value="1"/>
</dbReference>
<dbReference type="CDD" id="cd03357">
    <property type="entry name" value="LbH_MAT_GAT"/>
    <property type="match status" value="1"/>
</dbReference>
<protein>
    <recommendedName>
        <fullName evidence="7">Nodulation protein L</fullName>
    </recommendedName>
</protein>
<comment type="caution">
    <text evidence="9">The sequence shown here is derived from an EMBL/GenBank/DDBJ whole genome shotgun (WGS) entry which is preliminary data.</text>
</comment>
<dbReference type="InterPro" id="IPR018357">
    <property type="entry name" value="Hexapep_transf_CS"/>
</dbReference>
<dbReference type="Gene3D" id="2.160.10.10">
    <property type="entry name" value="Hexapeptide repeat proteins"/>
    <property type="match status" value="1"/>
</dbReference>
<evidence type="ECO:0000259" key="8">
    <source>
        <dbReference type="SMART" id="SM01266"/>
    </source>
</evidence>
<dbReference type="EMBL" id="VUKA01000001">
    <property type="protein sequence ID" value="KAA2214287.1"/>
    <property type="molecule type" value="Genomic_DNA"/>
</dbReference>
<sequence length="184" mass="19569">MDQRTQKERMLAGELYVADCPELAADNRRISEWMARYNAALAVPPDERHAMLVEAFGAVGAGVNIRPPFFCDYGYNISIGAGSFMNFNCVVLDVVKVTIGEKTQIGSAVQILTADHPRDPALRAQLLEFGRPVTIGSNVWIGSGAIILPGVTIGDHAVIGAGSVVTRDVPPGAIAVGNPARLKD</sequence>
<dbReference type="InterPro" id="IPR011004">
    <property type="entry name" value="Trimer_LpxA-like_sf"/>
</dbReference>
<dbReference type="Pfam" id="PF12464">
    <property type="entry name" value="Mac"/>
    <property type="match status" value="1"/>
</dbReference>
<dbReference type="GO" id="GO:0008374">
    <property type="term" value="F:O-acyltransferase activity"/>
    <property type="evidence" value="ECO:0007669"/>
    <property type="project" value="TreeGrafter"/>
</dbReference>
<evidence type="ECO:0000256" key="5">
    <source>
        <dbReference type="ARBA" id="ARBA00023315"/>
    </source>
</evidence>
<dbReference type="AlphaFoldDB" id="A0A5B2TIH5"/>
<evidence type="ECO:0000256" key="2">
    <source>
        <dbReference type="ARBA" id="ARBA00022458"/>
    </source>
</evidence>
<dbReference type="Pfam" id="PF00132">
    <property type="entry name" value="Hexapep"/>
    <property type="match status" value="1"/>
</dbReference>